<keyword evidence="3 4" id="KW-0408">Iron</keyword>
<keyword evidence="5" id="KW-0812">Transmembrane</keyword>
<keyword evidence="1 4" id="KW-0349">Heme</keyword>
<feature type="domain" description="Cytochrome c" evidence="6">
    <location>
        <begin position="200"/>
        <end position="300"/>
    </location>
</feature>
<evidence type="ECO:0000256" key="2">
    <source>
        <dbReference type="ARBA" id="ARBA00022723"/>
    </source>
</evidence>
<name>A0A6B1DPZ2_9CHLR</name>
<comment type="caution">
    <text evidence="7">The sequence shown here is derived from an EMBL/GenBank/DDBJ whole genome shotgun (WGS) entry which is preliminary data.</text>
</comment>
<dbReference type="GO" id="GO:0020037">
    <property type="term" value="F:heme binding"/>
    <property type="evidence" value="ECO:0007669"/>
    <property type="project" value="InterPro"/>
</dbReference>
<keyword evidence="2 4" id="KW-0479">Metal-binding</keyword>
<evidence type="ECO:0000256" key="4">
    <source>
        <dbReference type="PROSITE-ProRule" id="PRU00433"/>
    </source>
</evidence>
<dbReference type="InterPro" id="IPR009056">
    <property type="entry name" value="Cyt_c-like_dom"/>
</dbReference>
<organism evidence="7">
    <name type="scientific">Caldilineaceae bacterium SB0662_bin_9</name>
    <dbReference type="NCBI Taxonomy" id="2605258"/>
    <lineage>
        <taxon>Bacteria</taxon>
        <taxon>Bacillati</taxon>
        <taxon>Chloroflexota</taxon>
        <taxon>Caldilineae</taxon>
        <taxon>Caldilineales</taxon>
        <taxon>Caldilineaceae</taxon>
    </lineage>
</organism>
<dbReference type="GO" id="GO:0046872">
    <property type="term" value="F:metal ion binding"/>
    <property type="evidence" value="ECO:0007669"/>
    <property type="project" value="UniProtKB-KW"/>
</dbReference>
<dbReference type="AlphaFoldDB" id="A0A6B1DPZ2"/>
<sequence length="315" mass="34554">MRSLYVRSFGSKLIWGLVSSFVIVVCVGLTAQTEDTRMEVQTKNWEGRGIENGAVLFANNCATCHGQQGQGLQGVAPALNSRYFFTRRLGDVGQDGVMTLSNYVYLTVAAGRPSKDNSQWANRMVPWSSQFGGPLRGDQVVDVVAYVMNFEETALQQTASEDPFQPFLDVSKPPEFQNIGISADAEWTPVQLAVTSVLPMGDRDPDYLFGAMACSGCHKLDEPQAPSSMGESGPNFGTIHELGTYRPEAAADPAAYLKESIMSPDAFRVEGYDDAMPDDFASRMTEEEIDRLVQWLLDPDRVTHTRDAGGNIIDE</sequence>
<dbReference type="Pfam" id="PF00034">
    <property type="entry name" value="Cytochrom_C"/>
    <property type="match status" value="2"/>
</dbReference>
<evidence type="ECO:0000256" key="1">
    <source>
        <dbReference type="ARBA" id="ARBA00022617"/>
    </source>
</evidence>
<dbReference type="PROSITE" id="PS51007">
    <property type="entry name" value="CYTC"/>
    <property type="match status" value="2"/>
</dbReference>
<dbReference type="EMBL" id="VXPY01000013">
    <property type="protein sequence ID" value="MYD89201.1"/>
    <property type="molecule type" value="Genomic_DNA"/>
</dbReference>
<dbReference type="SUPFAM" id="SSF46626">
    <property type="entry name" value="Cytochrome c"/>
    <property type="match status" value="2"/>
</dbReference>
<evidence type="ECO:0000256" key="5">
    <source>
        <dbReference type="SAM" id="Phobius"/>
    </source>
</evidence>
<reference evidence="7" key="1">
    <citation type="submission" date="2019-09" db="EMBL/GenBank/DDBJ databases">
        <title>Characterisation of the sponge microbiome using genome-centric metagenomics.</title>
        <authorList>
            <person name="Engelberts J.P."/>
            <person name="Robbins S.J."/>
            <person name="De Goeij J.M."/>
            <person name="Aranda M."/>
            <person name="Bell S.C."/>
            <person name="Webster N.S."/>
        </authorList>
    </citation>
    <scope>NUCLEOTIDE SEQUENCE</scope>
    <source>
        <strain evidence="7">SB0662_bin_9</strain>
    </source>
</reference>
<evidence type="ECO:0000259" key="6">
    <source>
        <dbReference type="PROSITE" id="PS51007"/>
    </source>
</evidence>
<evidence type="ECO:0000256" key="3">
    <source>
        <dbReference type="ARBA" id="ARBA00023004"/>
    </source>
</evidence>
<gene>
    <name evidence="7" type="ORF">F4Y08_02510</name>
</gene>
<feature type="transmembrane region" description="Helical" evidence="5">
    <location>
        <begin position="12"/>
        <end position="31"/>
    </location>
</feature>
<dbReference type="InterPro" id="IPR036909">
    <property type="entry name" value="Cyt_c-like_dom_sf"/>
</dbReference>
<feature type="domain" description="Cytochrome c" evidence="6">
    <location>
        <begin position="48"/>
        <end position="151"/>
    </location>
</feature>
<keyword evidence="5" id="KW-0472">Membrane</keyword>
<keyword evidence="5" id="KW-1133">Transmembrane helix</keyword>
<dbReference type="Gene3D" id="1.10.760.10">
    <property type="entry name" value="Cytochrome c-like domain"/>
    <property type="match status" value="2"/>
</dbReference>
<accession>A0A6B1DPZ2</accession>
<evidence type="ECO:0000313" key="7">
    <source>
        <dbReference type="EMBL" id="MYD89201.1"/>
    </source>
</evidence>
<protein>
    <submittedName>
        <fullName evidence="7">Cytochrome c</fullName>
    </submittedName>
</protein>
<dbReference type="GO" id="GO:0009055">
    <property type="term" value="F:electron transfer activity"/>
    <property type="evidence" value="ECO:0007669"/>
    <property type="project" value="InterPro"/>
</dbReference>
<proteinExistence type="predicted"/>